<dbReference type="PANTHER" id="PTHR24050:SF26">
    <property type="entry name" value="FIBULIN-5"/>
    <property type="match status" value="1"/>
</dbReference>
<evidence type="ECO:0000256" key="12">
    <source>
        <dbReference type="ARBA" id="ARBA00022989"/>
    </source>
</evidence>
<evidence type="ECO:0000256" key="15">
    <source>
        <dbReference type="ARBA" id="ARBA00023170"/>
    </source>
</evidence>
<evidence type="ECO:0000256" key="18">
    <source>
        <dbReference type="SAM" id="SignalP"/>
    </source>
</evidence>
<keyword evidence="8" id="KW-0812">Transmembrane</keyword>
<dbReference type="GO" id="GO:0016020">
    <property type="term" value="C:membrane"/>
    <property type="evidence" value="ECO:0007669"/>
    <property type="project" value="UniProtKB-SubCell"/>
</dbReference>
<keyword evidence="6 17" id="KW-0245">EGF-like domain</keyword>
<dbReference type="SUPFAM" id="SSF57196">
    <property type="entry name" value="EGF/Laminin"/>
    <property type="match status" value="3"/>
</dbReference>
<dbReference type="InterPro" id="IPR026823">
    <property type="entry name" value="cEGF"/>
</dbReference>
<dbReference type="Pfam" id="PF14670">
    <property type="entry name" value="FXa_inhibition"/>
    <property type="match status" value="1"/>
</dbReference>
<dbReference type="InterPro" id="IPR052235">
    <property type="entry name" value="Nephronectin_domain"/>
</dbReference>
<feature type="signal peptide" evidence="18">
    <location>
        <begin position="1"/>
        <end position="23"/>
    </location>
</feature>
<comment type="subcellular location">
    <subcellularLocation>
        <location evidence="1">Membrane</location>
        <topology evidence="1">Single-pass type I membrane protein</topology>
    </subcellularLocation>
    <subcellularLocation>
        <location evidence="2">Secreted</location>
        <location evidence="2">Extracellular space</location>
        <location evidence="2">Extracellular matrix</location>
    </subcellularLocation>
</comment>
<evidence type="ECO:0000256" key="16">
    <source>
        <dbReference type="ARBA" id="ARBA00023180"/>
    </source>
</evidence>
<keyword evidence="7" id="KW-0254">Endocytosis</keyword>
<dbReference type="AlphaFoldDB" id="A0A8I6R8H1"/>
<accession>A0A8I6R8H1</accession>
<keyword evidence="21" id="KW-1185">Reference proteome</keyword>
<comment type="caution">
    <text evidence="17">Lacks conserved residue(s) required for the propagation of feature annotation.</text>
</comment>
<evidence type="ECO:0000256" key="7">
    <source>
        <dbReference type="ARBA" id="ARBA00022583"/>
    </source>
</evidence>
<dbReference type="FunFam" id="2.10.25.10:FF:000009">
    <property type="entry name" value="Low-density lipoprotein receptor isoform 1"/>
    <property type="match status" value="1"/>
</dbReference>
<evidence type="ECO:0000256" key="11">
    <source>
        <dbReference type="ARBA" id="ARBA00022837"/>
    </source>
</evidence>
<keyword evidence="16" id="KW-0325">Glycoprotein</keyword>
<evidence type="ECO:0000313" key="20">
    <source>
        <dbReference type="EnsemblMetazoa" id="XP_014239684.1"/>
    </source>
</evidence>
<evidence type="ECO:0000256" key="9">
    <source>
        <dbReference type="ARBA" id="ARBA00022729"/>
    </source>
</evidence>
<name>A0A8I6R8H1_CIMLE</name>
<dbReference type="PROSITE" id="PS01186">
    <property type="entry name" value="EGF_2"/>
    <property type="match status" value="3"/>
</dbReference>
<dbReference type="PROSITE" id="PS00010">
    <property type="entry name" value="ASX_HYDROXYL"/>
    <property type="match status" value="2"/>
</dbReference>
<keyword evidence="10" id="KW-0677">Repeat</keyword>
<dbReference type="FunFam" id="2.10.25.10:FF:000005">
    <property type="entry name" value="Fibrillin 2"/>
    <property type="match status" value="2"/>
</dbReference>
<dbReference type="InterPro" id="IPR009030">
    <property type="entry name" value="Growth_fac_rcpt_cys_sf"/>
</dbReference>
<dbReference type="GeneID" id="106661068"/>
<keyword evidence="9 18" id="KW-0732">Signal</keyword>
<dbReference type="InterPro" id="IPR001881">
    <property type="entry name" value="EGF-like_Ca-bd_dom"/>
</dbReference>
<keyword evidence="11" id="KW-0106">Calcium</keyword>
<dbReference type="PANTHER" id="PTHR24050">
    <property type="entry name" value="PA14 DOMAIN-CONTAINING PROTEIN"/>
    <property type="match status" value="1"/>
</dbReference>
<evidence type="ECO:0000256" key="3">
    <source>
        <dbReference type="ARBA" id="ARBA00006127"/>
    </source>
</evidence>
<keyword evidence="15" id="KW-0675">Receptor</keyword>
<evidence type="ECO:0000256" key="1">
    <source>
        <dbReference type="ARBA" id="ARBA00004479"/>
    </source>
</evidence>
<feature type="chain" id="PRO_5035286540" description="EGF-like domain-containing protein" evidence="18">
    <location>
        <begin position="24"/>
        <end position="765"/>
    </location>
</feature>
<evidence type="ECO:0000256" key="5">
    <source>
        <dbReference type="ARBA" id="ARBA00022530"/>
    </source>
</evidence>
<dbReference type="SUPFAM" id="SSF57184">
    <property type="entry name" value="Growth factor receptor domain"/>
    <property type="match status" value="2"/>
</dbReference>
<evidence type="ECO:0000256" key="14">
    <source>
        <dbReference type="ARBA" id="ARBA00023157"/>
    </source>
</evidence>
<proteinExistence type="inferred from homology"/>
<dbReference type="Pfam" id="PF07645">
    <property type="entry name" value="EGF_CA"/>
    <property type="match status" value="5"/>
</dbReference>
<feature type="domain" description="EGF-like" evidence="19">
    <location>
        <begin position="547"/>
        <end position="587"/>
    </location>
</feature>
<dbReference type="InterPro" id="IPR000742">
    <property type="entry name" value="EGF"/>
</dbReference>
<dbReference type="Pfam" id="PF12662">
    <property type="entry name" value="cEGF"/>
    <property type="match status" value="2"/>
</dbReference>
<dbReference type="InterPro" id="IPR018097">
    <property type="entry name" value="EGF_Ca-bd_CS"/>
</dbReference>
<dbReference type="CDD" id="cd00054">
    <property type="entry name" value="EGF_CA"/>
    <property type="match status" value="2"/>
</dbReference>
<feature type="domain" description="EGF-like" evidence="19">
    <location>
        <begin position="307"/>
        <end position="344"/>
    </location>
</feature>
<keyword evidence="5" id="KW-0272">Extracellular matrix</keyword>
<evidence type="ECO:0000259" key="19">
    <source>
        <dbReference type="PROSITE" id="PS50026"/>
    </source>
</evidence>
<dbReference type="PROSITE" id="PS50026">
    <property type="entry name" value="EGF_3"/>
    <property type="match status" value="2"/>
</dbReference>
<evidence type="ECO:0000256" key="6">
    <source>
        <dbReference type="ARBA" id="ARBA00022536"/>
    </source>
</evidence>
<dbReference type="OMA" id="MNTCRDI"/>
<dbReference type="OrthoDB" id="10022113at2759"/>
<keyword evidence="13" id="KW-0472">Membrane</keyword>
<dbReference type="InterPro" id="IPR000152">
    <property type="entry name" value="EGF-type_Asp/Asn_hydroxyl_site"/>
</dbReference>
<protein>
    <recommendedName>
        <fullName evidence="19">EGF-like domain-containing protein</fullName>
    </recommendedName>
</protein>
<dbReference type="InterPro" id="IPR049883">
    <property type="entry name" value="NOTCH1_EGF-like"/>
</dbReference>
<reference evidence="20" key="1">
    <citation type="submission" date="2022-01" db="UniProtKB">
        <authorList>
            <consortium name="EnsemblMetazoa"/>
        </authorList>
    </citation>
    <scope>IDENTIFICATION</scope>
</reference>
<dbReference type="Gene3D" id="2.10.25.10">
    <property type="entry name" value="Laminin"/>
    <property type="match status" value="10"/>
</dbReference>
<dbReference type="InterPro" id="IPR055088">
    <property type="entry name" value="Fibulin_C"/>
</dbReference>
<keyword evidence="12" id="KW-1133">Transmembrane helix</keyword>
<dbReference type="GO" id="GO:0006897">
    <property type="term" value="P:endocytosis"/>
    <property type="evidence" value="ECO:0007669"/>
    <property type="project" value="UniProtKB-KW"/>
</dbReference>
<evidence type="ECO:0000256" key="13">
    <source>
        <dbReference type="ARBA" id="ARBA00023136"/>
    </source>
</evidence>
<evidence type="ECO:0000256" key="8">
    <source>
        <dbReference type="ARBA" id="ARBA00022692"/>
    </source>
</evidence>
<comment type="similarity">
    <text evidence="3">Belongs to the fibulin family.</text>
</comment>
<dbReference type="GO" id="GO:0005509">
    <property type="term" value="F:calcium ion binding"/>
    <property type="evidence" value="ECO:0007669"/>
    <property type="project" value="InterPro"/>
</dbReference>
<dbReference type="Pfam" id="PF22914">
    <property type="entry name" value="Fibulin_C"/>
    <property type="match status" value="1"/>
</dbReference>
<dbReference type="RefSeq" id="XP_014239684.1">
    <property type="nucleotide sequence ID" value="XM_014384198.2"/>
</dbReference>
<evidence type="ECO:0000256" key="10">
    <source>
        <dbReference type="ARBA" id="ARBA00022737"/>
    </source>
</evidence>
<dbReference type="EnsemblMetazoa" id="XM_014384198.2">
    <property type="protein sequence ID" value="XP_014239684.1"/>
    <property type="gene ID" value="LOC106661068"/>
</dbReference>
<evidence type="ECO:0000313" key="21">
    <source>
        <dbReference type="Proteomes" id="UP000494040"/>
    </source>
</evidence>
<organism evidence="20 21">
    <name type="scientific">Cimex lectularius</name>
    <name type="common">Bed bug</name>
    <name type="synonym">Acanthia lectularia</name>
    <dbReference type="NCBI Taxonomy" id="79782"/>
    <lineage>
        <taxon>Eukaryota</taxon>
        <taxon>Metazoa</taxon>
        <taxon>Ecdysozoa</taxon>
        <taxon>Arthropoda</taxon>
        <taxon>Hexapoda</taxon>
        <taxon>Insecta</taxon>
        <taxon>Pterygota</taxon>
        <taxon>Neoptera</taxon>
        <taxon>Paraneoptera</taxon>
        <taxon>Hemiptera</taxon>
        <taxon>Heteroptera</taxon>
        <taxon>Panheteroptera</taxon>
        <taxon>Cimicomorpha</taxon>
        <taxon>Cimicidae</taxon>
        <taxon>Cimex</taxon>
    </lineage>
</organism>
<dbReference type="SMART" id="SM00181">
    <property type="entry name" value="EGF"/>
    <property type="match status" value="9"/>
</dbReference>
<sequence length="765" mass="84974">MTAHTTTTLVAILFCLAIGGVTGGELETTLFRCCNFGLGAVNKNCSYTKPIQHISLQNQKICASTLELCCAREKREKNCEDGKTAAQNGEHCSYLDNNDKQFCCEACTLGSLIGATGNNCNLGRIDFGTLLGTTYLSCCRNASTQQQYQSNPDNMCEVLPGELCAHNCHSIPGSYKCSCRPGYVLLPDGKSCEENIADKCQSSANRCSQRCSSSGSNIVCSCYPGYYLSQDKVTCKRMPDSSQRCKTGFAYNFTTRICSDIDECEEQHFCNIFTQDCVNTEGNYRCIPKRNCRVGFRFNKQRNACIDIDECTEQKPCDSTQICHNTEGSYECSCLPGYSRDHLTLGCIDINECQTNAANCRIGERCDNTLGSYICVRNANCGTGYTLNAVTGKCEDNDECASNTHDCDLAGPDRVCLNTQGSFRCVRRAVQGNGYCPNNNCNPRPCPQGYKLVNRQCVDINECAERVHLCPRNEICVNVQGSYRCNKVVNCEPGFKLAPDRRNCIDINECVEHAGLCSHSCINLYGNFTCGCNPGYKLDVDNRSCIDIDECENSFQVCNGLCVNEPGSYSCQCPRGYRLSYNKHSCEDIDECREPDACSHSNDTCLNMRGGHRCFQVTCPPGYEKDLSHENRCRRQNNKCHNNDLACTEQPLSYTSHYITITSNITVEPSGLDIFNVKAPSYSLTTIDFKLELSQVIASPQIRKATMENFALRMSGHNKATLTIIKSIEGPQDIEIRLYMNFFTNRIYGGTTVSIVEIYVSQFPF</sequence>
<dbReference type="SMART" id="SM00179">
    <property type="entry name" value="EGF_CA"/>
    <property type="match status" value="9"/>
</dbReference>
<evidence type="ECO:0000256" key="2">
    <source>
        <dbReference type="ARBA" id="ARBA00004498"/>
    </source>
</evidence>
<evidence type="ECO:0000256" key="4">
    <source>
        <dbReference type="ARBA" id="ARBA00022525"/>
    </source>
</evidence>
<dbReference type="Proteomes" id="UP000494040">
    <property type="component" value="Unassembled WGS sequence"/>
</dbReference>
<keyword evidence="4" id="KW-0964">Secreted</keyword>
<keyword evidence="14" id="KW-1015">Disulfide bond</keyword>
<dbReference type="KEGG" id="clec:106661068"/>
<dbReference type="PROSITE" id="PS01187">
    <property type="entry name" value="EGF_CA"/>
    <property type="match status" value="2"/>
</dbReference>
<evidence type="ECO:0000256" key="17">
    <source>
        <dbReference type="PROSITE-ProRule" id="PRU00076"/>
    </source>
</evidence>